<dbReference type="GO" id="GO:0000049">
    <property type="term" value="F:tRNA binding"/>
    <property type="evidence" value="ECO:0007669"/>
    <property type="project" value="InterPro"/>
</dbReference>
<accession>A0A164TSD3</accession>
<dbReference type="Gene3D" id="3.40.50.620">
    <property type="entry name" value="HUPs"/>
    <property type="match status" value="1"/>
</dbReference>
<dbReference type="GO" id="GO:0005829">
    <property type="term" value="C:cytosol"/>
    <property type="evidence" value="ECO:0007669"/>
    <property type="project" value="TreeGrafter"/>
</dbReference>
<evidence type="ECO:0000256" key="1">
    <source>
        <dbReference type="ARBA" id="ARBA00022490"/>
    </source>
</evidence>
<sequence>MSCEDPSSARMIRSPKHLQKGTCIKCKTSKGKITIRHAVYCKECFFSFIRLKFRRGLEPYINADPLSSRTKLKASGNLTLALSGGMGSVALLDLIYSTYLTDTSPVGRMHRQKIWPQVYIVFVDLSAVYPEKDEMRDLGTQIQSLKQRYPEVEMISARIESVFDRDWWTSTGGSNVDSSSVDLKDSDLPFSSSLLHDDPVASFQKYLSSLPTSTSITASIDLFIRAILVHLASWTRSSHLLMGTSLTSLSVGLINCVSQGGGYHVHEEQEEVLDGIRIIRPLRDTSAKEVAYYAWWSGLDVPGRQRPTTLSGIKEQTRAFIFGLDRHYPSTVSAITKTCAKVEAKSSSEIVAQQCRLCRRPIQDGIDAWKHRIAIRERSATLEENPHFEASSSSLGRHLCYPCHTTLSSPNSRTSMATSNTILNLPVWTSLTPRSSSLVSNSDPISAPIPQAIEEFLLPAE</sequence>
<comment type="function">
    <text evidence="3">Plays a central role in 2-thiolation of mcm(5)S(2)U at tRNA wobble positions of tRNA(Lys), tRNA(Glu) and tRNA(Gln). May act by forming a heterodimer with NCS6 that ligates sulfur from thiocarboxylated URM1 onto the uridine of tRNAs at wobble position. Prior mcm(5) tRNA modification by the elongator complex is required for 2-thiolation. May also be involved in protein urmylation.</text>
</comment>
<dbReference type="GO" id="GO:0016783">
    <property type="term" value="F:sulfurtransferase activity"/>
    <property type="evidence" value="ECO:0007669"/>
    <property type="project" value="TreeGrafter"/>
</dbReference>
<comment type="pathway">
    <text evidence="3">tRNA modification; 5-methoxycarbonylmethyl-2-thiouridine-tRNA biosynthesis.</text>
</comment>
<reference evidence="4 5" key="1">
    <citation type="journal article" date="2016" name="Mol. Biol. Evol.">
        <title>Comparative Genomics of Early-Diverging Mushroom-Forming Fungi Provides Insights into the Origins of Lignocellulose Decay Capabilities.</title>
        <authorList>
            <person name="Nagy L.G."/>
            <person name="Riley R."/>
            <person name="Tritt A."/>
            <person name="Adam C."/>
            <person name="Daum C."/>
            <person name="Floudas D."/>
            <person name="Sun H."/>
            <person name="Yadav J.S."/>
            <person name="Pangilinan J."/>
            <person name="Larsson K.H."/>
            <person name="Matsuura K."/>
            <person name="Barry K."/>
            <person name="Labutti K."/>
            <person name="Kuo R."/>
            <person name="Ohm R.A."/>
            <person name="Bhattacharya S.S."/>
            <person name="Shirouzu T."/>
            <person name="Yoshinaga Y."/>
            <person name="Martin F.M."/>
            <person name="Grigoriev I.V."/>
            <person name="Hibbett D.S."/>
        </authorList>
    </citation>
    <scope>NUCLEOTIDE SEQUENCE [LARGE SCALE GENOMIC DNA]</scope>
    <source>
        <strain evidence="4 5">HHB9708</strain>
    </source>
</reference>
<dbReference type="GO" id="GO:0032447">
    <property type="term" value="P:protein urmylation"/>
    <property type="evidence" value="ECO:0007669"/>
    <property type="project" value="UniProtKB-UniRule"/>
</dbReference>
<dbReference type="InterPro" id="IPR019407">
    <property type="entry name" value="CTU2"/>
</dbReference>
<dbReference type="Proteomes" id="UP000076722">
    <property type="component" value="Unassembled WGS sequence"/>
</dbReference>
<evidence type="ECO:0000256" key="2">
    <source>
        <dbReference type="ARBA" id="ARBA00022694"/>
    </source>
</evidence>
<keyword evidence="5" id="KW-1185">Reference proteome</keyword>
<dbReference type="GO" id="GO:0016779">
    <property type="term" value="F:nucleotidyltransferase activity"/>
    <property type="evidence" value="ECO:0007669"/>
    <property type="project" value="UniProtKB-UniRule"/>
</dbReference>
<evidence type="ECO:0000313" key="5">
    <source>
        <dbReference type="Proteomes" id="UP000076722"/>
    </source>
</evidence>
<keyword evidence="2 3" id="KW-0819">tRNA processing</keyword>
<dbReference type="PANTHER" id="PTHR20882:SF14">
    <property type="entry name" value="CYTOPLASMIC TRNA 2-THIOLATION PROTEIN 2"/>
    <property type="match status" value="1"/>
</dbReference>
<dbReference type="InterPro" id="IPR014729">
    <property type="entry name" value="Rossmann-like_a/b/a_fold"/>
</dbReference>
<dbReference type="PANTHER" id="PTHR20882">
    <property type="entry name" value="CYTOPLASMIC TRNA 2-THIOLATION PROTEIN 2"/>
    <property type="match status" value="1"/>
</dbReference>
<dbReference type="HAMAP" id="MF_03054">
    <property type="entry name" value="CTU2"/>
    <property type="match status" value="1"/>
</dbReference>
<dbReference type="SUPFAM" id="SSF52402">
    <property type="entry name" value="Adenine nucleotide alpha hydrolases-like"/>
    <property type="match status" value="1"/>
</dbReference>
<dbReference type="GO" id="GO:0002143">
    <property type="term" value="P:tRNA wobble position uridine thiolation"/>
    <property type="evidence" value="ECO:0007669"/>
    <property type="project" value="TreeGrafter"/>
</dbReference>
<dbReference type="OrthoDB" id="25129at2759"/>
<name>A0A164TSD3_9AGAM</name>
<evidence type="ECO:0000256" key="3">
    <source>
        <dbReference type="HAMAP-Rule" id="MF_03054"/>
    </source>
</evidence>
<dbReference type="UniPathway" id="UPA00988"/>
<comment type="similarity">
    <text evidence="3">Belongs to the CTU2/NCS2 family.</text>
</comment>
<gene>
    <name evidence="3" type="primary">NCS2</name>
    <name evidence="3" type="synonym">CTU2</name>
    <name evidence="4" type="ORF">SISNIDRAFT_550573</name>
</gene>
<proteinExistence type="inferred from homology"/>
<keyword evidence="1 3" id="KW-0963">Cytoplasm</keyword>
<evidence type="ECO:0000313" key="4">
    <source>
        <dbReference type="EMBL" id="KZS92598.1"/>
    </source>
</evidence>
<dbReference type="AlphaFoldDB" id="A0A164TSD3"/>
<protein>
    <recommendedName>
        <fullName evidence="3">Cytoplasmic tRNA 2-thiolation protein 2</fullName>
    </recommendedName>
</protein>
<dbReference type="EMBL" id="KV419410">
    <property type="protein sequence ID" value="KZS92598.1"/>
    <property type="molecule type" value="Genomic_DNA"/>
</dbReference>
<comment type="subcellular location">
    <subcellularLocation>
        <location evidence="3">Cytoplasm</location>
    </subcellularLocation>
</comment>
<organism evidence="4 5">
    <name type="scientific">Sistotremastrum niveocremeum HHB9708</name>
    <dbReference type="NCBI Taxonomy" id="1314777"/>
    <lineage>
        <taxon>Eukaryota</taxon>
        <taxon>Fungi</taxon>
        <taxon>Dikarya</taxon>
        <taxon>Basidiomycota</taxon>
        <taxon>Agaricomycotina</taxon>
        <taxon>Agaricomycetes</taxon>
        <taxon>Sistotremastrales</taxon>
        <taxon>Sistotremastraceae</taxon>
        <taxon>Sertulicium</taxon>
        <taxon>Sertulicium niveocremeum</taxon>
    </lineage>
</organism>
<dbReference type="STRING" id="1314777.A0A164TSD3"/>
<dbReference type="Pfam" id="PF10288">
    <property type="entry name" value="CTU2"/>
    <property type="match status" value="1"/>
</dbReference>